<evidence type="ECO:0000313" key="4">
    <source>
        <dbReference type="Proteomes" id="UP000254808"/>
    </source>
</evidence>
<dbReference type="SMART" id="SM00460">
    <property type="entry name" value="TGc"/>
    <property type="match status" value="1"/>
</dbReference>
<name>A0A345UM15_9BACT</name>
<dbReference type="PANTHER" id="PTHR33490">
    <property type="entry name" value="BLR5614 PROTEIN-RELATED"/>
    <property type="match status" value="1"/>
</dbReference>
<organism evidence="3 4">
    <name type="scientific">Cyclonatronum proteinivorum</name>
    <dbReference type="NCBI Taxonomy" id="1457365"/>
    <lineage>
        <taxon>Bacteria</taxon>
        <taxon>Pseudomonadati</taxon>
        <taxon>Balneolota</taxon>
        <taxon>Balneolia</taxon>
        <taxon>Balneolales</taxon>
        <taxon>Cyclonatronaceae</taxon>
        <taxon>Cyclonatronum</taxon>
    </lineage>
</organism>
<dbReference type="InterPro" id="IPR002931">
    <property type="entry name" value="Transglutaminase-like"/>
</dbReference>
<dbReference type="RefSeq" id="WP_114984693.1">
    <property type="nucleotide sequence ID" value="NZ_CP027806.1"/>
</dbReference>
<dbReference type="InterPro" id="IPR038765">
    <property type="entry name" value="Papain-like_cys_pep_sf"/>
</dbReference>
<evidence type="ECO:0000256" key="1">
    <source>
        <dbReference type="SAM" id="SignalP"/>
    </source>
</evidence>
<proteinExistence type="predicted"/>
<accession>A0A345UM15</accession>
<evidence type="ECO:0000259" key="2">
    <source>
        <dbReference type="SMART" id="SM00460"/>
    </source>
</evidence>
<dbReference type="KEGG" id="cprv:CYPRO_2271"/>
<dbReference type="Proteomes" id="UP000254808">
    <property type="component" value="Chromosome"/>
</dbReference>
<protein>
    <submittedName>
        <fullName evidence="3">Transglutaminase-like superfamily protein</fullName>
    </submittedName>
</protein>
<keyword evidence="1" id="KW-0732">Signal</keyword>
<feature type="signal peptide" evidence="1">
    <location>
        <begin position="1"/>
        <end position="22"/>
    </location>
</feature>
<reference evidence="3 4" key="1">
    <citation type="submission" date="2018-03" db="EMBL/GenBank/DDBJ databases">
        <title>Phenotypic and genomic properties of Cyclonatronum proteinivorum gen. nov., sp. nov., a haloalkaliphilic bacteroidete from soda lakes possessing Na+-translocating rhodopsin.</title>
        <authorList>
            <person name="Toshchakov S.V."/>
            <person name="Korzhenkov A."/>
            <person name="Samarov N.I."/>
            <person name="Kublanov I.V."/>
            <person name="Muntyan M.S."/>
            <person name="Sorokin D.Y."/>
        </authorList>
    </citation>
    <scope>NUCLEOTIDE SEQUENCE [LARGE SCALE GENOMIC DNA]</scope>
    <source>
        <strain evidence="3 4">Omega</strain>
    </source>
</reference>
<keyword evidence="4" id="KW-1185">Reference proteome</keyword>
<feature type="domain" description="Transglutaminase-like" evidence="2">
    <location>
        <begin position="163"/>
        <end position="227"/>
    </location>
</feature>
<evidence type="ECO:0000313" key="3">
    <source>
        <dbReference type="EMBL" id="AXJ01517.1"/>
    </source>
</evidence>
<gene>
    <name evidence="3" type="ORF">CYPRO_2271</name>
</gene>
<dbReference type="Gene3D" id="3.10.620.30">
    <property type="match status" value="1"/>
</dbReference>
<dbReference type="AlphaFoldDB" id="A0A345UM15"/>
<dbReference type="OrthoDB" id="9804872at2"/>
<dbReference type="EMBL" id="CP027806">
    <property type="protein sequence ID" value="AXJ01517.1"/>
    <property type="molecule type" value="Genomic_DNA"/>
</dbReference>
<feature type="chain" id="PRO_5017030428" evidence="1">
    <location>
        <begin position="23"/>
        <end position="656"/>
    </location>
</feature>
<dbReference type="Pfam" id="PF01841">
    <property type="entry name" value="Transglut_core"/>
    <property type="match status" value="1"/>
</dbReference>
<dbReference type="SUPFAM" id="SSF54001">
    <property type="entry name" value="Cysteine proteinases"/>
    <property type="match status" value="1"/>
</dbReference>
<sequence>MRALLLIFLCAVIGGKPAFVTAQEVPIETEDMLDRQLPPDHRFFVLVHPDGLPDYPEYASLNLRQEVVSREHGKVTLQITVNRSFPDTDDPFPTQEFDPSFRQYLEPSSSIESDHPEILAIRDQILAEHNPQTQLEAVNAVLRWNRQHLRWGEPVEVQTALEALHTGVVNCIGFTHLPAAILRSMGIPVRTLRTFIGNPARNRIIPHYLTEVYFPGAGGWVTYEPQGPAVPSAENIVAYAHHDWDPAGQAAFRPVSNDPRLRVKGRFGVYQPGEDLTQPQLHNIRFESERLNATSPDDTFRIFFEASDAGSGIQAVHFEYSASSIPRVGGEIWEAASFVREGDVHRGVFEGQLFASNTPVNFNEYWEFTEVILTDKSGNETWYDRAQLREMGLHRIPVTPWDFRAEKRPELVQVVGPFPSVTWLEAPNTQSLMFYITKLPAENSGFMRLQHWFTDGEGPPVALGMHEDGMVRGSYDIRTVMPNWNRPELQRPDQASVRYFLNRVYGRDSMTNSLDVSGAALEQRFGPVYMDVVSQTQPVTAEGPAGIRHITRIGGEAGVSFTGNVYLVVETEGSIKPFDPPLAPAQNMFREPTVRAGVQHNRRVLFRQGRRFGHNVFLLEVNENIRSVEITDASGEVHSFDWETLQDRVTVVSTSE</sequence>